<keyword evidence="2" id="KW-1185">Reference proteome</keyword>
<dbReference type="EMBL" id="MDTU01000002">
    <property type="protein sequence ID" value="ODN41506.1"/>
    <property type="molecule type" value="Genomic_DNA"/>
</dbReference>
<protein>
    <submittedName>
        <fullName evidence="1">Uncharacterized protein</fullName>
    </submittedName>
</protein>
<proteinExistence type="predicted"/>
<dbReference type="Proteomes" id="UP000094329">
    <property type="component" value="Unassembled WGS sequence"/>
</dbReference>
<accession>A0ABX2ZY13</accession>
<evidence type="ECO:0000313" key="1">
    <source>
        <dbReference type="EMBL" id="ODN41506.1"/>
    </source>
</evidence>
<sequence>MENNENKSIDDLIREQVSACVELIKKRLLDGSENIENIADQATYADSTLAALIAHLADFRLYHCQFFKIDCGECTKNRRF</sequence>
<gene>
    <name evidence="1" type="ORF">BGC07_15470</name>
</gene>
<comment type="caution">
    <text evidence="1">The sequence shown here is derived from an EMBL/GenBank/DDBJ whole genome shotgun (WGS) entry which is preliminary data.</text>
</comment>
<organism evidence="1 2">
    <name type="scientific">Piscirickettsia litoralis</name>
    <dbReference type="NCBI Taxonomy" id="1891921"/>
    <lineage>
        <taxon>Bacteria</taxon>
        <taxon>Pseudomonadati</taxon>
        <taxon>Pseudomonadota</taxon>
        <taxon>Gammaproteobacteria</taxon>
        <taxon>Thiotrichales</taxon>
        <taxon>Piscirickettsiaceae</taxon>
        <taxon>Piscirickettsia</taxon>
    </lineage>
</organism>
<dbReference type="RefSeq" id="WP_069313971.1">
    <property type="nucleotide sequence ID" value="NZ_MDTU01000002.1"/>
</dbReference>
<name>A0ABX2ZY13_9GAMM</name>
<reference evidence="1 2" key="1">
    <citation type="submission" date="2016-08" db="EMBL/GenBank/DDBJ databases">
        <title>Draft genome sequence of Candidatus Piscirickettsia litoralis, from seawater.</title>
        <authorList>
            <person name="Wan X."/>
            <person name="Lee A.J."/>
            <person name="Hou S."/>
            <person name="Donachie S.P."/>
        </authorList>
    </citation>
    <scope>NUCLEOTIDE SEQUENCE [LARGE SCALE GENOMIC DNA]</scope>
    <source>
        <strain evidence="1 2">Y2</strain>
    </source>
</reference>
<evidence type="ECO:0000313" key="2">
    <source>
        <dbReference type="Proteomes" id="UP000094329"/>
    </source>
</evidence>